<accession>D7DJK5</accession>
<keyword evidence="6" id="KW-1185">Reference proteome</keyword>
<dbReference type="GO" id="GO:0140359">
    <property type="term" value="F:ABC-type transporter activity"/>
    <property type="evidence" value="ECO:0007669"/>
    <property type="project" value="InterPro"/>
</dbReference>
<reference evidence="5 6" key="2">
    <citation type="journal article" date="2011" name="J. Bacteriol.">
        <title>Genomes of three methylotrophs from a single niche uncover genetic and metabolic divergence of Methylophilaceae.</title>
        <authorList>
            <person name="Lapidus A."/>
            <person name="Clum A."/>
            <person name="Labutti K."/>
            <person name="Kaluzhnaya M.G."/>
            <person name="Lim S."/>
            <person name="Beck D.A."/>
            <person name="Glavina Del Rio T."/>
            <person name="Nolan M."/>
            <person name="Mavromatis K."/>
            <person name="Huntemann M."/>
            <person name="Lucas S."/>
            <person name="Lidstrom M.E."/>
            <person name="Ivanova N."/>
            <person name="Chistoserdova L."/>
        </authorList>
    </citation>
    <scope>NUCLEOTIDE SEQUENCE [LARGE SCALE GENOMIC DNA]</scope>
    <source>
        <strain evidence="5 6">301</strain>
    </source>
</reference>
<evidence type="ECO:0000256" key="3">
    <source>
        <dbReference type="ARBA" id="ARBA00022840"/>
    </source>
</evidence>
<protein>
    <submittedName>
        <fullName evidence="5">ABC transporter related protein</fullName>
    </submittedName>
</protein>
<dbReference type="EMBL" id="CP002056">
    <property type="protein sequence ID" value="ADI30240.1"/>
    <property type="molecule type" value="Genomic_DNA"/>
</dbReference>
<dbReference type="Proteomes" id="UP000000383">
    <property type="component" value="Chromosome"/>
</dbReference>
<dbReference type="GO" id="GO:0015098">
    <property type="term" value="F:molybdate ion transmembrane transporter activity"/>
    <property type="evidence" value="ECO:0007669"/>
    <property type="project" value="InterPro"/>
</dbReference>
<dbReference type="Gene3D" id="3.40.50.300">
    <property type="entry name" value="P-loop containing nucleotide triphosphate hydrolases"/>
    <property type="match status" value="1"/>
</dbReference>
<dbReference type="PROSITE" id="PS50893">
    <property type="entry name" value="ABC_TRANSPORTER_2"/>
    <property type="match status" value="1"/>
</dbReference>
<dbReference type="AlphaFoldDB" id="D7DJK5"/>
<feature type="domain" description="ABC transporter" evidence="4">
    <location>
        <begin position="1"/>
        <end position="214"/>
    </location>
</feature>
<dbReference type="SUPFAM" id="SSF52540">
    <property type="entry name" value="P-loop containing nucleoside triphosphate hydrolases"/>
    <property type="match status" value="1"/>
</dbReference>
<dbReference type="RefSeq" id="WP_013148552.1">
    <property type="nucleotide sequence ID" value="NC_014207.1"/>
</dbReference>
<proteinExistence type="predicted"/>
<reference evidence="6" key="1">
    <citation type="submission" date="2010-05" db="EMBL/GenBank/DDBJ databases">
        <title>Complete sequence of Methylotenera sp. 301.</title>
        <authorList>
            <person name="Lucas S."/>
            <person name="Copeland A."/>
            <person name="Lapidus A."/>
            <person name="Cheng J.-F."/>
            <person name="Bruce D."/>
            <person name="Goodwin L."/>
            <person name="Pitluck S."/>
            <person name="Clum A."/>
            <person name="Land M."/>
            <person name="Hauser L."/>
            <person name="Kyrpides N."/>
            <person name="Ivanova N."/>
            <person name="Chistoservova L."/>
            <person name="Kalyuzhnaya M."/>
            <person name="Woyke T."/>
        </authorList>
    </citation>
    <scope>NUCLEOTIDE SEQUENCE [LARGE SCALE GENOMIC DNA]</scope>
    <source>
        <strain evidence="6">301</strain>
    </source>
</reference>
<dbReference type="STRING" id="666681.M301_1868"/>
<evidence type="ECO:0000313" key="6">
    <source>
        <dbReference type="Proteomes" id="UP000000383"/>
    </source>
</evidence>
<dbReference type="NCBIfam" id="TIGR02142">
    <property type="entry name" value="modC_ABC"/>
    <property type="match status" value="1"/>
</dbReference>
<dbReference type="GO" id="GO:0016887">
    <property type="term" value="F:ATP hydrolysis activity"/>
    <property type="evidence" value="ECO:0007669"/>
    <property type="project" value="InterPro"/>
</dbReference>
<name>D7DJK5_METV0</name>
<dbReference type="HOGENOM" id="CLU_000604_1_22_4"/>
<gene>
    <name evidence="5" type="ordered locus">M301_1868</name>
</gene>
<evidence type="ECO:0000313" key="5">
    <source>
        <dbReference type="EMBL" id="ADI30240.1"/>
    </source>
</evidence>
<dbReference type="PANTHER" id="PTHR43514">
    <property type="entry name" value="ABC TRANSPORTER I FAMILY MEMBER 10"/>
    <property type="match status" value="1"/>
</dbReference>
<evidence type="ECO:0000256" key="1">
    <source>
        <dbReference type="ARBA" id="ARBA00022475"/>
    </source>
</evidence>
<dbReference type="InterPro" id="IPR050334">
    <property type="entry name" value="Molybdenum_import_ModC"/>
</dbReference>
<dbReference type="GO" id="GO:0005524">
    <property type="term" value="F:ATP binding"/>
    <property type="evidence" value="ECO:0007669"/>
    <property type="project" value="UniProtKB-KW"/>
</dbReference>
<dbReference type="eggNOG" id="COG4148">
    <property type="taxonomic scope" value="Bacteria"/>
</dbReference>
<keyword evidence="3" id="KW-0067">ATP-binding</keyword>
<dbReference type="KEGG" id="meh:M301_1868"/>
<dbReference type="PANTHER" id="PTHR43514:SF4">
    <property type="entry name" value="ABC TRANSPORTER I FAMILY MEMBER 10"/>
    <property type="match status" value="1"/>
</dbReference>
<dbReference type="InterPro" id="IPR011868">
    <property type="entry name" value="ModC_ABC_ATP-bd"/>
</dbReference>
<keyword evidence="2" id="KW-0547">Nucleotide-binding</keyword>
<evidence type="ECO:0000256" key="2">
    <source>
        <dbReference type="ARBA" id="ARBA00022741"/>
    </source>
</evidence>
<dbReference type="SMART" id="SM00382">
    <property type="entry name" value="AAA"/>
    <property type="match status" value="1"/>
</dbReference>
<evidence type="ECO:0000259" key="4">
    <source>
        <dbReference type="PROSITE" id="PS50893"/>
    </source>
</evidence>
<dbReference type="Pfam" id="PF00005">
    <property type="entry name" value="ABC_tran"/>
    <property type="match status" value="1"/>
</dbReference>
<dbReference type="GO" id="GO:0016020">
    <property type="term" value="C:membrane"/>
    <property type="evidence" value="ECO:0007669"/>
    <property type="project" value="InterPro"/>
</dbReference>
<dbReference type="InterPro" id="IPR017871">
    <property type="entry name" value="ABC_transporter-like_CS"/>
</dbReference>
<dbReference type="InterPro" id="IPR003593">
    <property type="entry name" value="AAA+_ATPase"/>
</dbReference>
<dbReference type="PROSITE" id="PS00211">
    <property type="entry name" value="ABC_TRANSPORTER_1"/>
    <property type="match status" value="1"/>
</dbReference>
<dbReference type="InterPro" id="IPR027417">
    <property type="entry name" value="P-loop_NTPase"/>
</dbReference>
<keyword evidence="1" id="KW-1003">Cell membrane</keyword>
<dbReference type="InterPro" id="IPR003439">
    <property type="entry name" value="ABC_transporter-like_ATP-bd"/>
</dbReference>
<organism evidence="5 6">
    <name type="scientific">Methylotenera versatilis (strain 301)</name>
    <dbReference type="NCBI Taxonomy" id="666681"/>
    <lineage>
        <taxon>Bacteria</taxon>
        <taxon>Pseudomonadati</taxon>
        <taxon>Pseudomonadota</taxon>
        <taxon>Betaproteobacteria</taxon>
        <taxon>Nitrosomonadales</taxon>
        <taxon>Methylophilaceae</taxon>
        <taxon>Methylotenera</taxon>
    </lineage>
</organism>
<sequence>MIEVQARLKRKNFELDASVQLSQRVTAIYGPSGAGKSTLLSIIAGITQPDSGRIVIDGECLFDSQARINKPIHQRKIGLVFQEGRLFPHLTVEHNLSYALNFTPVQNQQFQLKQIVALLELGPLLKQRPHQLSGGEKQRVALGRALLSSPRLLMLDEPLASLDDRLKNQILPFLKLVSTEINIPMIYISHSKKEIMQITDNLIDIQHGKVNCHL</sequence>
<dbReference type="OrthoDB" id="5298774at2"/>
<keyword evidence="1" id="KW-0472">Membrane</keyword>